<dbReference type="InterPro" id="IPR050879">
    <property type="entry name" value="Acyltransferase_3"/>
</dbReference>
<feature type="transmembrane region" description="Helical" evidence="9">
    <location>
        <begin position="406"/>
        <end position="427"/>
    </location>
</feature>
<evidence type="ECO:0000259" key="10">
    <source>
        <dbReference type="Pfam" id="PF01757"/>
    </source>
</evidence>
<dbReference type="GO" id="GO:0016747">
    <property type="term" value="F:acyltransferase activity, transferring groups other than amino-acyl groups"/>
    <property type="evidence" value="ECO:0007669"/>
    <property type="project" value="InterPro"/>
</dbReference>
<gene>
    <name evidence="12" type="ORF">I550_0086</name>
</gene>
<keyword evidence="4 9" id="KW-0812">Transmembrane</keyword>
<dbReference type="Pfam" id="PF19040">
    <property type="entry name" value="SGNH"/>
    <property type="match status" value="1"/>
</dbReference>
<dbReference type="GO" id="GO:0009103">
    <property type="term" value="P:lipopolysaccharide biosynthetic process"/>
    <property type="evidence" value="ECO:0007669"/>
    <property type="project" value="TreeGrafter"/>
</dbReference>
<keyword evidence="3 12" id="KW-0808">Transferase</keyword>
<feature type="transmembrane region" description="Helical" evidence="9">
    <location>
        <begin position="302"/>
        <end position="323"/>
    </location>
</feature>
<dbReference type="PANTHER" id="PTHR23028">
    <property type="entry name" value="ACETYLTRANSFERASE"/>
    <property type="match status" value="1"/>
</dbReference>
<evidence type="ECO:0000256" key="6">
    <source>
        <dbReference type="ARBA" id="ARBA00023136"/>
    </source>
</evidence>
<accession>X8CLJ2</accession>
<evidence type="ECO:0000256" key="1">
    <source>
        <dbReference type="ARBA" id="ARBA00004651"/>
    </source>
</evidence>
<dbReference type="PANTHER" id="PTHR23028:SF53">
    <property type="entry name" value="ACYL_TRANSF_3 DOMAIN-CONTAINING PROTEIN"/>
    <property type="match status" value="1"/>
</dbReference>
<feature type="transmembrane region" description="Helical" evidence="9">
    <location>
        <begin position="273"/>
        <end position="296"/>
    </location>
</feature>
<evidence type="ECO:0000259" key="11">
    <source>
        <dbReference type="Pfam" id="PF19040"/>
    </source>
</evidence>
<dbReference type="Pfam" id="PF01757">
    <property type="entry name" value="Acyl_transf_3"/>
    <property type="match status" value="1"/>
</dbReference>
<feature type="transmembrane region" description="Helical" evidence="9">
    <location>
        <begin position="215"/>
        <end position="236"/>
    </location>
</feature>
<dbReference type="AlphaFoldDB" id="X8CLJ2"/>
<proteinExistence type="predicted"/>
<dbReference type="GO" id="GO:0005886">
    <property type="term" value="C:plasma membrane"/>
    <property type="evidence" value="ECO:0007669"/>
    <property type="project" value="UniProtKB-SubCell"/>
</dbReference>
<organism evidence="12 13">
    <name type="scientific">Mycobacterium intracellulare 1956</name>
    <dbReference type="NCBI Taxonomy" id="1299331"/>
    <lineage>
        <taxon>Bacteria</taxon>
        <taxon>Bacillati</taxon>
        <taxon>Actinomycetota</taxon>
        <taxon>Actinomycetes</taxon>
        <taxon>Mycobacteriales</taxon>
        <taxon>Mycobacteriaceae</taxon>
        <taxon>Mycobacterium</taxon>
        <taxon>Mycobacterium avium complex (MAC)</taxon>
    </lineage>
</organism>
<comment type="subcellular location">
    <subcellularLocation>
        <location evidence="1">Cell membrane</location>
        <topology evidence="1">Multi-pass membrane protein</topology>
    </subcellularLocation>
</comment>
<evidence type="ECO:0000256" key="5">
    <source>
        <dbReference type="ARBA" id="ARBA00022989"/>
    </source>
</evidence>
<dbReference type="Gene3D" id="3.40.50.1110">
    <property type="entry name" value="SGNH hydrolase"/>
    <property type="match status" value="1"/>
</dbReference>
<feature type="transmembrane region" description="Helical" evidence="9">
    <location>
        <begin position="185"/>
        <end position="203"/>
    </location>
</feature>
<evidence type="ECO:0000256" key="2">
    <source>
        <dbReference type="ARBA" id="ARBA00022475"/>
    </source>
</evidence>
<name>X8CLJ2_MYCIT</name>
<evidence type="ECO:0000256" key="4">
    <source>
        <dbReference type="ARBA" id="ARBA00022692"/>
    </source>
</evidence>
<feature type="transmembrane region" description="Helical" evidence="9">
    <location>
        <begin position="368"/>
        <end position="385"/>
    </location>
</feature>
<evidence type="ECO:0000256" key="7">
    <source>
        <dbReference type="ARBA" id="ARBA00023315"/>
    </source>
</evidence>
<feature type="transmembrane region" description="Helical" evidence="9">
    <location>
        <begin position="111"/>
        <end position="131"/>
    </location>
</feature>
<feature type="domain" description="Acyltransferase 3" evidence="10">
    <location>
        <begin position="45"/>
        <end position="384"/>
    </location>
</feature>
<feature type="region of interest" description="Disordered" evidence="8">
    <location>
        <begin position="1"/>
        <end position="39"/>
    </location>
</feature>
<feature type="transmembrane region" description="Helical" evidence="9">
    <location>
        <begin position="344"/>
        <end position="362"/>
    </location>
</feature>
<feature type="transmembrane region" description="Helical" evidence="9">
    <location>
        <begin position="70"/>
        <end position="90"/>
    </location>
</feature>
<feature type="domain" description="SGNH" evidence="11">
    <location>
        <begin position="512"/>
        <end position="730"/>
    </location>
</feature>
<evidence type="ECO:0000313" key="13">
    <source>
        <dbReference type="Proteomes" id="UP000020825"/>
    </source>
</evidence>
<keyword evidence="7 12" id="KW-0012">Acyltransferase</keyword>
<dbReference type="Proteomes" id="UP000020825">
    <property type="component" value="Unassembled WGS sequence"/>
</dbReference>
<comment type="caution">
    <text evidence="12">The sequence shown here is derived from an EMBL/GenBank/DDBJ whole genome shotgun (WGS) entry which is preliminary data.</text>
</comment>
<sequence length="741" mass="78085">MTSRDDTDDQAPPLTADAPSPPTESETVPGTAAAGPRKRAGFRPDIEGLRAVAVLAVVLFHGNVPGLGGGFVGVDVFFVISGFLITGLLWREVSSAGTVRLGGFYGARARRLLPASATVGVVTAVGSALLLPPLEAKSVIGDGIASALYVGNYRFAQQGVDYFQIGNRPPSPFQHYWSLGVEEQFYLVWPALIIAATWIVRRARRTGSGSATSSITPYLVALGLVGAVSFVWSLAATTATPSVAFFSLQTRAWELAVGGLVALTATHWRRLPAFLASTAGWIGLAMVLLACSLLNGSTPYPGTAALLPVLGTALVIGAGCAAATRGCGRVLALRPMRAIGRVSYSWYLWHWPVLLLATPLLGHPLGPIDGLAALAISFGLAVLTLRLIENPFRYAAPVRRSAARSLALGGVATAIAVCVGVALQLLVPTPVGHGPAAPSLRVNATPPPGGSSVELYDAAIQHTFAQVQAAVAASADLKAVPSNLDPPLADAVYGQPTDELKGCVLNLLEVTQPECATGDTASPTRVALIGDSNAAMWSPAFREVADQRHWRLEVLSKAACPMLDLPINIFFQRKFTECEQWRGKIIARLQSEHPRLVVLGISRHDIGTGFPPYGPAWIDSLTRLVRQLRGMGTDVLVLGPIPDLRNMVPDCLSVHLDNAMACSSRRPTAVNERGMAAEKAVTNTGGGQYGDITELFCAGDRCPAIVGNTLVYHNEFHVTPQYARLLAPAMGALADRALVTG</sequence>
<evidence type="ECO:0000313" key="12">
    <source>
        <dbReference type="EMBL" id="EUA56969.1"/>
    </source>
</evidence>
<protein>
    <submittedName>
        <fullName evidence="12">Acyltransferase family protein</fullName>
    </submittedName>
</protein>
<dbReference type="InterPro" id="IPR043968">
    <property type="entry name" value="SGNH"/>
</dbReference>
<evidence type="ECO:0000256" key="8">
    <source>
        <dbReference type="SAM" id="MobiDB-lite"/>
    </source>
</evidence>
<dbReference type="SUPFAM" id="SSF52266">
    <property type="entry name" value="SGNH hydrolase"/>
    <property type="match status" value="1"/>
</dbReference>
<evidence type="ECO:0000256" key="3">
    <source>
        <dbReference type="ARBA" id="ARBA00022679"/>
    </source>
</evidence>
<dbReference type="InterPro" id="IPR036514">
    <property type="entry name" value="SGNH_hydro_sf"/>
</dbReference>
<feature type="transmembrane region" description="Helical" evidence="9">
    <location>
        <begin position="248"/>
        <end position="266"/>
    </location>
</feature>
<keyword evidence="2" id="KW-1003">Cell membrane</keyword>
<reference evidence="12 13" key="1">
    <citation type="submission" date="2013-12" db="EMBL/GenBank/DDBJ databases">
        <authorList>
            <person name="Zelazny A."/>
            <person name="Olivier K."/>
            <person name="Holland S."/>
            <person name="Lenaerts A."/>
            <person name="Ordway D."/>
            <person name="DeGroote M.A."/>
            <person name="Parker T."/>
            <person name="Sizemore C."/>
            <person name="Tallon L.J."/>
            <person name="Sadzewicz L.K."/>
            <person name="Sengamalay N."/>
            <person name="Fraser C.M."/>
            <person name="Hine E."/>
            <person name="Shefchek K.A."/>
            <person name="Das S.P."/>
            <person name="Tettelin H."/>
        </authorList>
    </citation>
    <scope>NUCLEOTIDE SEQUENCE [LARGE SCALE GENOMIC DNA]</scope>
    <source>
        <strain evidence="12 13">1956</strain>
    </source>
</reference>
<dbReference type="PATRIC" id="fig|1299331.3.peg.84"/>
<evidence type="ECO:0000256" key="9">
    <source>
        <dbReference type="SAM" id="Phobius"/>
    </source>
</evidence>
<dbReference type="InterPro" id="IPR002656">
    <property type="entry name" value="Acyl_transf_3_dom"/>
</dbReference>
<dbReference type="EMBL" id="JAOG01000001">
    <property type="protein sequence ID" value="EUA56969.1"/>
    <property type="molecule type" value="Genomic_DNA"/>
</dbReference>
<keyword evidence="5 9" id="KW-1133">Transmembrane helix</keyword>
<keyword evidence="6 9" id="KW-0472">Membrane</keyword>